<accession>E9AUP1</accession>
<gene>
    <name evidence="2" type="ORF">LMXM_20_1030</name>
</gene>
<dbReference type="GeneID" id="13448755"/>
<dbReference type="AlphaFoldDB" id="E9AUP1"/>
<feature type="compositionally biased region" description="Pro residues" evidence="1">
    <location>
        <begin position="1"/>
        <end position="10"/>
    </location>
</feature>
<dbReference type="VEuPathDB" id="TriTrypDB:LmxM.20.1030"/>
<organism evidence="2 3">
    <name type="scientific">Leishmania mexicana (strain MHOM/GT/2001/U1103)</name>
    <dbReference type="NCBI Taxonomy" id="929439"/>
    <lineage>
        <taxon>Eukaryota</taxon>
        <taxon>Discoba</taxon>
        <taxon>Euglenozoa</taxon>
        <taxon>Kinetoplastea</taxon>
        <taxon>Metakinetoplastina</taxon>
        <taxon>Trypanosomatida</taxon>
        <taxon>Trypanosomatidae</taxon>
        <taxon>Leishmaniinae</taxon>
        <taxon>Leishmania</taxon>
    </lineage>
</organism>
<dbReference type="PhylomeDB" id="E9AUP1"/>
<evidence type="ECO:0000256" key="1">
    <source>
        <dbReference type="SAM" id="MobiDB-lite"/>
    </source>
</evidence>
<evidence type="ECO:0000313" key="3">
    <source>
        <dbReference type="Proteomes" id="UP000007259"/>
    </source>
</evidence>
<name>E9AUP1_LEIMU</name>
<keyword evidence="3" id="KW-1185">Reference proteome</keyword>
<feature type="region of interest" description="Disordered" evidence="1">
    <location>
        <begin position="173"/>
        <end position="207"/>
    </location>
</feature>
<evidence type="ECO:0000313" key="2">
    <source>
        <dbReference type="EMBL" id="CBZ26670.1"/>
    </source>
</evidence>
<feature type="compositionally biased region" description="Polar residues" evidence="1">
    <location>
        <begin position="57"/>
        <end position="68"/>
    </location>
</feature>
<sequence length="218" mass="23713">MMRPPLPPPGVFNSCPSSRPAPPFCMNGGPPLPASLNNSLRANGPVKQSAVCGSSGPGNTRLPSSQVLQGQRVMPVARGPQPTSVEPTRLANGKKIKKIDKRQSQVAVAKPEHHAFTGPTKSAMKKRKVQLQQQRCGANLGKEIKTTVGNDNSWMKGLTYSTWVDSPKAALHELDHGGPYKRRPKTKNNPNKNKGRKTRSNMGKTSLLLEALRNLFQR</sequence>
<dbReference type="Proteomes" id="UP000007259">
    <property type="component" value="Chromosome 20"/>
</dbReference>
<dbReference type="OrthoDB" id="265270at2759"/>
<dbReference type="RefSeq" id="XP_003875165.1">
    <property type="nucleotide sequence ID" value="XM_003875116.1"/>
</dbReference>
<proteinExistence type="predicted"/>
<dbReference type="OMA" id="GPYKRRP"/>
<reference evidence="2 3" key="1">
    <citation type="journal article" date="2011" name="Genome Res.">
        <title>Chromosome and gene copy number variation allow major structural change between species and strains of Leishmania.</title>
        <authorList>
            <person name="Rogers M.B."/>
            <person name="Hilley J.D."/>
            <person name="Dickens N.J."/>
            <person name="Wilkes J."/>
            <person name="Bates P.A."/>
            <person name="Depledge D.P."/>
            <person name="Harris D."/>
            <person name="Her Y."/>
            <person name="Herzyk P."/>
            <person name="Imamura H."/>
            <person name="Otto T.D."/>
            <person name="Sanders M."/>
            <person name="Seeger K."/>
            <person name="Dujardin J.C."/>
            <person name="Berriman M."/>
            <person name="Smith D.F."/>
            <person name="Hertz-Fowler C."/>
            <person name="Mottram J.C."/>
        </authorList>
    </citation>
    <scope>NUCLEOTIDE SEQUENCE [LARGE SCALE GENOMIC DNA]</scope>
    <source>
        <strain evidence="2 3">MHOM/GT/2001/U1103</strain>
    </source>
</reference>
<protein>
    <submittedName>
        <fullName evidence="2">Uncharacterized protein</fullName>
    </submittedName>
</protein>
<dbReference type="KEGG" id="lmi:LMXM_20_1030"/>
<dbReference type="EMBL" id="FR799573">
    <property type="protein sequence ID" value="CBZ26670.1"/>
    <property type="molecule type" value="Genomic_DNA"/>
</dbReference>
<feature type="region of interest" description="Disordered" evidence="1">
    <location>
        <begin position="100"/>
        <end position="125"/>
    </location>
</feature>
<feature type="region of interest" description="Disordered" evidence="1">
    <location>
        <begin position="1"/>
        <end position="68"/>
    </location>
</feature>